<evidence type="ECO:0000256" key="2">
    <source>
        <dbReference type="SAM" id="SignalP"/>
    </source>
</evidence>
<protein>
    <submittedName>
        <fullName evidence="3">Uncharacterized protein</fullName>
    </submittedName>
</protein>
<organism evidence="3 4">
    <name type="scientific">Cercospora zeae-maydis SCOH1-5</name>
    <dbReference type="NCBI Taxonomy" id="717836"/>
    <lineage>
        <taxon>Eukaryota</taxon>
        <taxon>Fungi</taxon>
        <taxon>Dikarya</taxon>
        <taxon>Ascomycota</taxon>
        <taxon>Pezizomycotina</taxon>
        <taxon>Dothideomycetes</taxon>
        <taxon>Dothideomycetidae</taxon>
        <taxon>Mycosphaerellales</taxon>
        <taxon>Mycosphaerellaceae</taxon>
        <taxon>Cercospora</taxon>
    </lineage>
</organism>
<feature type="chain" id="PRO_5025397211" evidence="2">
    <location>
        <begin position="20"/>
        <end position="307"/>
    </location>
</feature>
<feature type="signal peptide" evidence="2">
    <location>
        <begin position="1"/>
        <end position="19"/>
    </location>
</feature>
<dbReference type="Proteomes" id="UP000799539">
    <property type="component" value="Unassembled WGS sequence"/>
</dbReference>
<evidence type="ECO:0000313" key="3">
    <source>
        <dbReference type="EMBL" id="KAF2214105.1"/>
    </source>
</evidence>
<name>A0A6A6FKY5_9PEZI</name>
<accession>A0A6A6FKY5</accession>
<keyword evidence="4" id="KW-1185">Reference proteome</keyword>
<proteinExistence type="predicted"/>
<sequence>MLLENVSALVALLASGVLAKDRTECYAAMTTKNAPRYLQTKYSTTVTDGKKGTSTSIIYTEITTTSNSVSTSTSTSTSVVQVLKETVAPAPAGFIPVRSSLPDSTFTNNTRRRRSPDTLRKRNSRTQKQYPKGVQCNVYTRSKHCVIKHRTVTKTKQASYPQTIPVKMTKIVTKTVYPEAKVTVTSTKTRASTAMRNSQCTLIYNIITTTATTTSTSTNVAGPTTIFGVCLSTANYANLATGRPIAAVDEFPEGRVFLKAITVKENAYQCCNAAMLARGNVGDLVRSPQVFLFRPPQADDGEGEDAP</sequence>
<dbReference type="AlphaFoldDB" id="A0A6A6FKY5"/>
<gene>
    <name evidence="3" type="ORF">CERZMDRAFT_96133</name>
</gene>
<dbReference type="OrthoDB" id="10430285at2759"/>
<dbReference type="EMBL" id="ML992669">
    <property type="protein sequence ID" value="KAF2214105.1"/>
    <property type="molecule type" value="Genomic_DNA"/>
</dbReference>
<evidence type="ECO:0000256" key="1">
    <source>
        <dbReference type="SAM" id="MobiDB-lite"/>
    </source>
</evidence>
<keyword evidence="2" id="KW-0732">Signal</keyword>
<reference evidence="3" key="1">
    <citation type="journal article" date="2020" name="Stud. Mycol.">
        <title>101 Dothideomycetes genomes: a test case for predicting lifestyles and emergence of pathogens.</title>
        <authorList>
            <person name="Haridas S."/>
            <person name="Albert R."/>
            <person name="Binder M."/>
            <person name="Bloem J."/>
            <person name="Labutti K."/>
            <person name="Salamov A."/>
            <person name="Andreopoulos B."/>
            <person name="Baker S."/>
            <person name="Barry K."/>
            <person name="Bills G."/>
            <person name="Bluhm B."/>
            <person name="Cannon C."/>
            <person name="Castanera R."/>
            <person name="Culley D."/>
            <person name="Daum C."/>
            <person name="Ezra D."/>
            <person name="Gonzalez J."/>
            <person name="Henrissat B."/>
            <person name="Kuo A."/>
            <person name="Liang C."/>
            <person name="Lipzen A."/>
            <person name="Lutzoni F."/>
            <person name="Magnuson J."/>
            <person name="Mondo S."/>
            <person name="Nolan M."/>
            <person name="Ohm R."/>
            <person name="Pangilinan J."/>
            <person name="Park H.-J."/>
            <person name="Ramirez L."/>
            <person name="Alfaro M."/>
            <person name="Sun H."/>
            <person name="Tritt A."/>
            <person name="Yoshinaga Y."/>
            <person name="Zwiers L.-H."/>
            <person name="Turgeon B."/>
            <person name="Goodwin S."/>
            <person name="Spatafora J."/>
            <person name="Crous P."/>
            <person name="Grigoriev I."/>
        </authorList>
    </citation>
    <scope>NUCLEOTIDE SEQUENCE</scope>
    <source>
        <strain evidence="3">SCOH1-5</strain>
    </source>
</reference>
<feature type="region of interest" description="Disordered" evidence="1">
    <location>
        <begin position="98"/>
        <end position="130"/>
    </location>
</feature>
<evidence type="ECO:0000313" key="4">
    <source>
        <dbReference type="Proteomes" id="UP000799539"/>
    </source>
</evidence>